<name>H4GJ25_9LACO</name>
<evidence type="ECO:0000259" key="1">
    <source>
        <dbReference type="PROSITE" id="PS50943"/>
    </source>
</evidence>
<feature type="domain" description="HTH cro/C1-type" evidence="1">
    <location>
        <begin position="8"/>
        <end position="61"/>
    </location>
</feature>
<dbReference type="SMART" id="SM00530">
    <property type="entry name" value="HTH_XRE"/>
    <property type="match status" value="1"/>
</dbReference>
<dbReference type="SUPFAM" id="SSF47413">
    <property type="entry name" value="lambda repressor-like DNA-binding domains"/>
    <property type="match status" value="1"/>
</dbReference>
<dbReference type="InterPro" id="IPR053163">
    <property type="entry name" value="HTH-type_regulator_Rgg"/>
</dbReference>
<dbReference type="CDD" id="cd00093">
    <property type="entry name" value="HTH_XRE"/>
    <property type="match status" value="1"/>
</dbReference>
<dbReference type="Proteomes" id="UP000004567">
    <property type="component" value="Unassembled WGS sequence"/>
</dbReference>
<dbReference type="SUPFAM" id="SSF48452">
    <property type="entry name" value="TPR-like"/>
    <property type="match status" value="1"/>
</dbReference>
<dbReference type="InterPro" id="IPR010982">
    <property type="entry name" value="Lambda_DNA-bd_dom_sf"/>
</dbReference>
<dbReference type="GO" id="GO:0003677">
    <property type="term" value="F:DNA binding"/>
    <property type="evidence" value="ECO:0007669"/>
    <property type="project" value="InterPro"/>
</dbReference>
<reference evidence="2 3" key="1">
    <citation type="journal article" date="2013" name="Genome Announc.">
        <title>Genome Sequence of Lactobacillus gastricus PS3, a Strain Isolated from Human Milk.</title>
        <authorList>
            <person name="Martin V."/>
            <person name="Cardenas N."/>
            <person name="Jimenez E."/>
            <person name="Maldonado A."/>
            <person name="Rodriguez J.M."/>
            <person name="Fernandez L."/>
        </authorList>
    </citation>
    <scope>NUCLEOTIDE SEQUENCE [LARGE SCALE GENOMIC DNA]</scope>
    <source>
        <strain evidence="2 3">PS3</strain>
    </source>
</reference>
<dbReference type="EMBL" id="AICN01000028">
    <property type="protein sequence ID" value="EHS87050.1"/>
    <property type="molecule type" value="Genomic_DNA"/>
</dbReference>
<dbReference type="InterPro" id="IPR011990">
    <property type="entry name" value="TPR-like_helical_dom_sf"/>
</dbReference>
<dbReference type="PANTHER" id="PTHR37038">
    <property type="entry name" value="TRANSCRIPTIONAL REGULATOR-RELATED"/>
    <property type="match status" value="1"/>
</dbReference>
<dbReference type="PROSITE" id="PS50943">
    <property type="entry name" value="HTH_CROC1"/>
    <property type="match status" value="1"/>
</dbReference>
<dbReference type="RefSeq" id="WP_007122058.1">
    <property type="nucleotide sequence ID" value="NZ_AICN01000028.1"/>
</dbReference>
<organism evidence="2 3">
    <name type="scientific">Limosilactobacillus gastricus PS3</name>
    <dbReference type="NCBI Taxonomy" id="1144300"/>
    <lineage>
        <taxon>Bacteria</taxon>
        <taxon>Bacillati</taxon>
        <taxon>Bacillota</taxon>
        <taxon>Bacilli</taxon>
        <taxon>Lactobacillales</taxon>
        <taxon>Lactobacillaceae</taxon>
        <taxon>Limosilactobacillus</taxon>
    </lineage>
</organism>
<dbReference type="STRING" id="1144300.PS3_15781"/>
<evidence type="ECO:0000313" key="2">
    <source>
        <dbReference type="EMBL" id="EHS87050.1"/>
    </source>
</evidence>
<evidence type="ECO:0000313" key="3">
    <source>
        <dbReference type="Proteomes" id="UP000004567"/>
    </source>
</evidence>
<proteinExistence type="predicted"/>
<dbReference type="AlphaFoldDB" id="H4GJ25"/>
<dbReference type="Gene3D" id="1.25.40.10">
    <property type="entry name" value="Tetratricopeptide repeat domain"/>
    <property type="match status" value="1"/>
</dbReference>
<dbReference type="Pfam" id="PF01381">
    <property type="entry name" value="HTH_3"/>
    <property type="match status" value="1"/>
</dbReference>
<dbReference type="PATRIC" id="fig|1144300.3.peg.658"/>
<dbReference type="InterPro" id="IPR001387">
    <property type="entry name" value="Cro/C1-type_HTH"/>
</dbReference>
<protein>
    <recommendedName>
        <fullName evidence="1">HTH cro/C1-type domain-containing protein</fullName>
    </recommendedName>
</protein>
<sequence length="281" mass="31833">MELNGAKFREIRRERGLSQIDLSEGICTQATISLIENSNRIPKLEILNQLVDRLDVPLSAILVVDRLDNGLLEQITNSMYQNKLGEVNHLLEEIDSNSLDGDDLTRYYYLMGFKELRQGNYDDAIYNLGLVLTQLSVNSSRQDYWPAVYYGFAAAYSRKGDLDKAQEMVDRSMKDLTHFMEGARHRNYGFWLAISVAQLQLELNQPDKSLQVCQAIIKVALNKRQLSPLGKAYHVMGQVNLSQGDSQLARENITIANSFAKVLKDQVELKETAALLDSIKD</sequence>
<dbReference type="OrthoDB" id="1150409at2"/>
<accession>H4GJ25</accession>
<comment type="caution">
    <text evidence="2">The sequence shown here is derived from an EMBL/GenBank/DDBJ whole genome shotgun (WGS) entry which is preliminary data.</text>
</comment>
<gene>
    <name evidence="2" type="ORF">PS3_15781</name>
</gene>